<keyword evidence="2" id="KW-0378">Hydrolase</keyword>
<dbReference type="SUPFAM" id="SSF51556">
    <property type="entry name" value="Metallo-dependent hydrolases"/>
    <property type="match status" value="1"/>
</dbReference>
<proteinExistence type="inferred from homology"/>
<keyword evidence="3" id="KW-0732">Signal</keyword>
<comment type="similarity">
    <text evidence="1">Belongs to the metallo-dependent hydrolases superfamily. ATZ/TRZ family.</text>
</comment>
<evidence type="ECO:0000313" key="5">
    <source>
        <dbReference type="EMBL" id="MBY8823965.1"/>
    </source>
</evidence>
<organism evidence="5 6">
    <name type="scientific">Sphingomonas colocasiae</name>
    <dbReference type="NCBI Taxonomy" id="1848973"/>
    <lineage>
        <taxon>Bacteria</taxon>
        <taxon>Pseudomonadati</taxon>
        <taxon>Pseudomonadota</taxon>
        <taxon>Alphaproteobacteria</taxon>
        <taxon>Sphingomonadales</taxon>
        <taxon>Sphingomonadaceae</taxon>
        <taxon>Sphingomonas</taxon>
    </lineage>
</organism>
<dbReference type="PANTHER" id="PTHR43794">
    <property type="entry name" value="AMINOHYDROLASE SSNA-RELATED"/>
    <property type="match status" value="1"/>
</dbReference>
<comment type="caution">
    <text evidence="5">The sequence shown here is derived from an EMBL/GenBank/DDBJ whole genome shotgun (WGS) entry which is preliminary data.</text>
</comment>
<dbReference type="Pfam" id="PF01979">
    <property type="entry name" value="Amidohydro_1"/>
    <property type="match status" value="1"/>
</dbReference>
<dbReference type="Gene3D" id="2.30.40.10">
    <property type="entry name" value="Urease, subunit C, domain 1"/>
    <property type="match status" value="1"/>
</dbReference>
<keyword evidence="6" id="KW-1185">Reference proteome</keyword>
<accession>A0ABS7PTG5</accession>
<reference evidence="5 6" key="1">
    <citation type="submission" date="2021-08" db="EMBL/GenBank/DDBJ databases">
        <authorList>
            <person name="Tuo L."/>
        </authorList>
    </citation>
    <scope>NUCLEOTIDE SEQUENCE [LARGE SCALE GENOMIC DNA]</scope>
    <source>
        <strain evidence="5 6">JCM 31229</strain>
    </source>
</reference>
<feature type="chain" id="PRO_5045560861" evidence="3">
    <location>
        <begin position="20"/>
        <end position="427"/>
    </location>
</feature>
<feature type="domain" description="Amidohydrolase-related" evidence="4">
    <location>
        <begin position="292"/>
        <end position="387"/>
    </location>
</feature>
<dbReference type="RefSeq" id="WP_222991068.1">
    <property type="nucleotide sequence ID" value="NZ_JAINVV010000008.1"/>
</dbReference>
<feature type="signal peptide" evidence="3">
    <location>
        <begin position="1"/>
        <end position="19"/>
    </location>
</feature>
<dbReference type="Proteomes" id="UP000706039">
    <property type="component" value="Unassembled WGS sequence"/>
</dbReference>
<sequence>MIRPLLAALMLTVALPAAAETVAITGGRVVTMGGAGEIARGTVIVRDGRIVAVGADVPVPPGARIIDATNRIVTPGLVASGTALGLIEVRAVESTDDRGTRKSDISAAFDAGYGLNPDSLLLPVARLGGITSAIATPAYDDAAGRELLFAGQAAAVLLGGAPMLMKRGVAMVLDMGDAGAERAGGARAAELVALQAIFAEVRDFARRRAAYDRGETRDYTLSRVDLEALLPVVEGRMPLLVSVNRASDIRDALAMAREEKVKLILEGAGEGWRVAREIAAAKVPVLLTPIENNPVSFEMLGATLGNARRLAAAGVTIAIQGNGNHREREMRYNAGNAVANGLPWQAALAAVTINPARIFGLADRIGSLEPGKAGDVVIWDGDPLETVARPVSVLIGGVEQPMTSRATELRDRYLPAITQNRSTGEKQ</sequence>
<evidence type="ECO:0000256" key="2">
    <source>
        <dbReference type="ARBA" id="ARBA00022801"/>
    </source>
</evidence>
<dbReference type="SUPFAM" id="SSF51338">
    <property type="entry name" value="Composite domain of metallo-dependent hydrolases"/>
    <property type="match status" value="1"/>
</dbReference>
<name>A0ABS7PTG5_9SPHN</name>
<dbReference type="EMBL" id="JAINVV010000008">
    <property type="protein sequence ID" value="MBY8823965.1"/>
    <property type="molecule type" value="Genomic_DNA"/>
</dbReference>
<evidence type="ECO:0000259" key="4">
    <source>
        <dbReference type="Pfam" id="PF01979"/>
    </source>
</evidence>
<protein>
    <submittedName>
        <fullName evidence="5">Amidohydrolase family protein</fullName>
    </submittedName>
</protein>
<dbReference type="Gene3D" id="3.20.20.140">
    <property type="entry name" value="Metal-dependent hydrolases"/>
    <property type="match status" value="1"/>
</dbReference>
<evidence type="ECO:0000256" key="3">
    <source>
        <dbReference type="SAM" id="SignalP"/>
    </source>
</evidence>
<dbReference type="InterPro" id="IPR050287">
    <property type="entry name" value="MTA/SAH_deaminase"/>
</dbReference>
<evidence type="ECO:0000256" key="1">
    <source>
        <dbReference type="ARBA" id="ARBA00006745"/>
    </source>
</evidence>
<evidence type="ECO:0000313" key="6">
    <source>
        <dbReference type="Proteomes" id="UP000706039"/>
    </source>
</evidence>
<dbReference type="InterPro" id="IPR032466">
    <property type="entry name" value="Metal_Hydrolase"/>
</dbReference>
<dbReference type="InterPro" id="IPR006680">
    <property type="entry name" value="Amidohydro-rel"/>
</dbReference>
<gene>
    <name evidence="5" type="ORF">K7G82_16795</name>
</gene>
<dbReference type="PANTHER" id="PTHR43794:SF11">
    <property type="entry name" value="AMIDOHYDROLASE-RELATED DOMAIN-CONTAINING PROTEIN"/>
    <property type="match status" value="1"/>
</dbReference>
<dbReference type="InterPro" id="IPR011059">
    <property type="entry name" value="Metal-dep_hydrolase_composite"/>
</dbReference>